<dbReference type="Pfam" id="PF13561">
    <property type="entry name" value="adh_short_C2"/>
    <property type="match status" value="1"/>
</dbReference>
<dbReference type="SUPFAM" id="SSF51735">
    <property type="entry name" value="NAD(P)-binding Rossmann-fold domains"/>
    <property type="match status" value="1"/>
</dbReference>
<sequence length="111" mass="12822">MRGNQSRQTQPRQAAPHFVKGYGIRVQRQIAKDIPMGRLGVPEEVARAVAWLLSEEASYITRDGVYSRWRAVGRGPEPSRNMQEIRPWESSKLRPVRADRSRAWNTAHRSR</sequence>
<proteinExistence type="predicted"/>
<dbReference type="InterPro" id="IPR036291">
    <property type="entry name" value="NAD(P)-bd_dom_sf"/>
</dbReference>
<dbReference type="AlphaFoldDB" id="A0A934K4N5"/>
<accession>A0A934K4N5</accession>
<evidence type="ECO:0000313" key="2">
    <source>
        <dbReference type="Proteomes" id="UP000612893"/>
    </source>
</evidence>
<dbReference type="Proteomes" id="UP000612893">
    <property type="component" value="Unassembled WGS sequence"/>
</dbReference>
<dbReference type="Gene3D" id="3.40.50.720">
    <property type="entry name" value="NAD(P)-binding Rossmann-like Domain"/>
    <property type="match status" value="1"/>
</dbReference>
<keyword evidence="2" id="KW-1185">Reference proteome</keyword>
<reference evidence="1" key="1">
    <citation type="submission" date="2020-10" db="EMBL/GenBank/DDBJ databases">
        <title>Ca. Dormibacterota MAGs.</title>
        <authorList>
            <person name="Montgomery K."/>
        </authorList>
    </citation>
    <scope>NUCLEOTIDE SEQUENCE [LARGE SCALE GENOMIC DNA]</scope>
    <source>
        <strain evidence="1">SC8812_S17_10</strain>
    </source>
</reference>
<name>A0A934K4N5_9BACT</name>
<protein>
    <submittedName>
        <fullName evidence="1">SDR family oxidoreductase</fullName>
    </submittedName>
</protein>
<dbReference type="EMBL" id="JAEKNR010000050">
    <property type="protein sequence ID" value="MBJ7597272.1"/>
    <property type="molecule type" value="Genomic_DNA"/>
</dbReference>
<comment type="caution">
    <text evidence="1">The sequence shown here is derived from an EMBL/GenBank/DDBJ whole genome shotgun (WGS) entry which is preliminary data.</text>
</comment>
<gene>
    <name evidence="1" type="ORF">JF922_04185</name>
</gene>
<organism evidence="1 2">
    <name type="scientific">Candidatus Nephthysia bennettiae</name>
    <dbReference type="NCBI Taxonomy" id="3127016"/>
    <lineage>
        <taxon>Bacteria</taxon>
        <taxon>Bacillati</taxon>
        <taxon>Candidatus Dormiibacterota</taxon>
        <taxon>Candidatus Dormibacteria</taxon>
        <taxon>Candidatus Dormibacterales</taxon>
        <taxon>Candidatus Dormibacteraceae</taxon>
        <taxon>Candidatus Nephthysia</taxon>
    </lineage>
</organism>
<dbReference type="InterPro" id="IPR002347">
    <property type="entry name" value="SDR_fam"/>
</dbReference>
<evidence type="ECO:0000313" key="1">
    <source>
        <dbReference type="EMBL" id="MBJ7597272.1"/>
    </source>
</evidence>